<organism evidence="2 3">
    <name type="scientific">Saccharothrix hoggarensis</name>
    <dbReference type="NCBI Taxonomy" id="913853"/>
    <lineage>
        <taxon>Bacteria</taxon>
        <taxon>Bacillati</taxon>
        <taxon>Actinomycetota</taxon>
        <taxon>Actinomycetes</taxon>
        <taxon>Pseudonocardiales</taxon>
        <taxon>Pseudonocardiaceae</taxon>
        <taxon>Saccharothrix</taxon>
    </lineage>
</organism>
<evidence type="ECO:0000313" key="2">
    <source>
        <dbReference type="EMBL" id="MFD1145906.1"/>
    </source>
</evidence>
<protein>
    <submittedName>
        <fullName evidence="2">DUF6409 family protein</fullName>
    </submittedName>
</protein>
<comment type="caution">
    <text evidence="2">The sequence shown here is derived from an EMBL/GenBank/DDBJ whole genome shotgun (WGS) entry which is preliminary data.</text>
</comment>
<reference evidence="3" key="1">
    <citation type="journal article" date="2019" name="Int. J. Syst. Evol. Microbiol.">
        <title>The Global Catalogue of Microorganisms (GCM) 10K type strain sequencing project: providing services to taxonomists for standard genome sequencing and annotation.</title>
        <authorList>
            <consortium name="The Broad Institute Genomics Platform"/>
            <consortium name="The Broad Institute Genome Sequencing Center for Infectious Disease"/>
            <person name="Wu L."/>
            <person name="Ma J."/>
        </authorList>
    </citation>
    <scope>NUCLEOTIDE SEQUENCE [LARGE SCALE GENOMIC DNA]</scope>
    <source>
        <strain evidence="3">CCUG 60214</strain>
    </source>
</reference>
<dbReference type="Pfam" id="PF19947">
    <property type="entry name" value="DUF6409"/>
    <property type="match status" value="1"/>
</dbReference>
<dbReference type="RefSeq" id="WP_380719106.1">
    <property type="nucleotide sequence ID" value="NZ_JBHTLK010000005.1"/>
</dbReference>
<evidence type="ECO:0000256" key="1">
    <source>
        <dbReference type="SAM" id="MobiDB-lite"/>
    </source>
</evidence>
<keyword evidence="3" id="KW-1185">Reference proteome</keyword>
<accession>A0ABW3QNG6</accession>
<sequence length="234" mass="26611">MSKDIKRGTVVDYHGSVTSDHGEKIVLDIDVTGRLTLADRNFPHEQHHLRHVRQASVTPTGEIADLCPCGHEHSRTWQKPERCGVYQCKCVTHRKPVPLETGTVVIARPWQRGRELEPQRGFVVDATPEHNPDYIVVWFPKLGVPAAGRSEMFILRSKIDPARIYNLAEMPPSWITRMVSIVRTDPAQTWLHGWPAHANIVLSRAHRANLAARRESEAQRRQDRARELGERAAN</sequence>
<dbReference type="Proteomes" id="UP001597168">
    <property type="component" value="Unassembled WGS sequence"/>
</dbReference>
<gene>
    <name evidence="2" type="ORF">ACFQ3T_02075</name>
</gene>
<dbReference type="EMBL" id="JBHTLK010000005">
    <property type="protein sequence ID" value="MFD1145906.1"/>
    <property type="molecule type" value="Genomic_DNA"/>
</dbReference>
<feature type="region of interest" description="Disordered" evidence="1">
    <location>
        <begin position="213"/>
        <end position="234"/>
    </location>
</feature>
<name>A0ABW3QNG6_9PSEU</name>
<dbReference type="InterPro" id="IPR045638">
    <property type="entry name" value="DUF6409"/>
</dbReference>
<evidence type="ECO:0000313" key="3">
    <source>
        <dbReference type="Proteomes" id="UP001597168"/>
    </source>
</evidence>
<proteinExistence type="predicted"/>